<dbReference type="EMBL" id="WHJE01000032">
    <property type="protein sequence ID" value="KAE8764447.1"/>
    <property type="molecule type" value="Genomic_DNA"/>
</dbReference>
<feature type="region of interest" description="Disordered" evidence="3">
    <location>
        <begin position="1"/>
        <end position="199"/>
    </location>
</feature>
<feature type="coiled-coil region" evidence="2">
    <location>
        <begin position="240"/>
        <end position="274"/>
    </location>
</feature>
<dbReference type="GO" id="GO:0005886">
    <property type="term" value="C:plasma membrane"/>
    <property type="evidence" value="ECO:0007669"/>
    <property type="project" value="TreeGrafter"/>
</dbReference>
<name>A0A7J5UQ62_9MICO</name>
<organism evidence="4 5">
    <name type="scientific">Georgenia thermotolerans</name>
    <dbReference type="NCBI Taxonomy" id="527326"/>
    <lineage>
        <taxon>Bacteria</taxon>
        <taxon>Bacillati</taxon>
        <taxon>Actinomycetota</taxon>
        <taxon>Actinomycetes</taxon>
        <taxon>Micrococcales</taxon>
        <taxon>Bogoriellaceae</taxon>
        <taxon>Georgenia</taxon>
    </lineage>
</organism>
<feature type="compositionally biased region" description="Low complexity" evidence="3">
    <location>
        <begin position="130"/>
        <end position="139"/>
    </location>
</feature>
<accession>A0A7J5UQ62</accession>
<proteinExistence type="inferred from homology"/>
<keyword evidence="5" id="KW-1185">Reference proteome</keyword>
<dbReference type="InterPro" id="IPR010273">
    <property type="entry name" value="DUF881"/>
</dbReference>
<dbReference type="PANTHER" id="PTHR37313">
    <property type="entry name" value="UPF0749 PROTEIN RV1825"/>
    <property type="match status" value="1"/>
</dbReference>
<evidence type="ECO:0000256" key="2">
    <source>
        <dbReference type="SAM" id="Coils"/>
    </source>
</evidence>
<evidence type="ECO:0000256" key="1">
    <source>
        <dbReference type="ARBA" id="ARBA00009108"/>
    </source>
</evidence>
<dbReference type="Pfam" id="PF05949">
    <property type="entry name" value="DUF881"/>
    <property type="match status" value="1"/>
</dbReference>
<evidence type="ECO:0000256" key="3">
    <source>
        <dbReference type="SAM" id="MobiDB-lite"/>
    </source>
</evidence>
<dbReference type="PANTHER" id="PTHR37313:SF2">
    <property type="entry name" value="UPF0749 PROTEIN YLXX"/>
    <property type="match status" value="1"/>
</dbReference>
<keyword evidence="2" id="KW-0175">Coiled coil</keyword>
<comment type="similarity">
    <text evidence="1">Belongs to the UPF0749 family.</text>
</comment>
<feature type="compositionally biased region" description="Low complexity" evidence="3">
    <location>
        <begin position="14"/>
        <end position="39"/>
    </location>
</feature>
<evidence type="ECO:0000313" key="5">
    <source>
        <dbReference type="Proteomes" id="UP000451860"/>
    </source>
</evidence>
<feature type="compositionally biased region" description="Polar residues" evidence="3">
    <location>
        <begin position="1"/>
        <end position="13"/>
    </location>
</feature>
<gene>
    <name evidence="4" type="ORF">GB883_08875</name>
</gene>
<evidence type="ECO:0000313" key="4">
    <source>
        <dbReference type="EMBL" id="KAE8764447.1"/>
    </source>
</evidence>
<feature type="compositionally biased region" description="Low complexity" evidence="3">
    <location>
        <begin position="164"/>
        <end position="176"/>
    </location>
</feature>
<sequence length="432" mass="44474">MSMTPSEQNGTTRPSASASSPRPAGKAASAGKASGGKKPAQPKKRPARGKGASPARDKGAGTTKEAPEAVTAPPAAARNATEPPEEALSRGTEALAPDGKATEPPETAVPATKEAGPVGEETPPVREEAPPAGEQAPPGKKTPPVATQKPAAREQAPANGTQKTPARAEAPEAGTPAPAPREEAAPSAGPTRPGSGWRDLLRPRASARHLLVAVLCAALGFGVVTQIRQTHDDALSGMRQDDLVRLLDELTRRNHELDQEQEQLRSDLAELRSSTSSREAAAKAAAEQARVQGVLAGTLPVQGPGVRVTIQDPAGEVRAQTLVKILEELRNAGAEAVELSGQRLTASSWILDASGEGVVVDGTTVRPPYEWTAIGDPHTISVALDIPGGALASVRNAGGRAQMTESDDLQITAVRELEAPKHATPAPSKDNG</sequence>
<reference evidence="4 5" key="1">
    <citation type="submission" date="2019-10" db="EMBL/GenBank/DDBJ databases">
        <title>Georgenia wutianyii sp. nov. and Georgenia yuyongxinii sp. nov. isolated from plateau pika (Ochotona curzoniae) in the Qinghai-Tibet plateau of China.</title>
        <authorList>
            <person name="Tian Z."/>
        </authorList>
    </citation>
    <scope>NUCLEOTIDE SEQUENCE [LARGE SCALE GENOMIC DNA]</scope>
    <source>
        <strain evidence="4 5">DSM 21501</strain>
    </source>
</reference>
<dbReference type="Gene3D" id="3.30.70.1880">
    <property type="entry name" value="Protein of unknown function DUF881"/>
    <property type="match status" value="1"/>
</dbReference>
<dbReference type="OrthoDB" id="3211287at2"/>
<comment type="caution">
    <text evidence="4">The sequence shown here is derived from an EMBL/GenBank/DDBJ whole genome shotgun (WGS) entry which is preliminary data.</text>
</comment>
<dbReference type="AlphaFoldDB" id="A0A7J5UQ62"/>
<feature type="compositionally biased region" description="Low complexity" evidence="3">
    <location>
        <begin position="62"/>
        <end position="82"/>
    </location>
</feature>
<dbReference type="Proteomes" id="UP000451860">
    <property type="component" value="Unassembled WGS sequence"/>
</dbReference>
<protein>
    <submittedName>
        <fullName evidence="4">DUF881 domain-containing protein</fullName>
    </submittedName>
</protein>